<dbReference type="GO" id="GO:0008324">
    <property type="term" value="F:monoatomic cation transmembrane transporter activity"/>
    <property type="evidence" value="ECO:0007669"/>
    <property type="project" value="InterPro"/>
</dbReference>
<feature type="transmembrane region" description="Helical" evidence="7">
    <location>
        <begin position="221"/>
        <end position="243"/>
    </location>
</feature>
<dbReference type="AlphaFoldDB" id="H8Z3F1"/>
<dbReference type="PANTHER" id="PTHR43652">
    <property type="entry name" value="BASIC AMINO ACID ANTIPORTER YFCC-RELATED"/>
    <property type="match status" value="1"/>
</dbReference>
<dbReference type="Pfam" id="PF03600">
    <property type="entry name" value="CitMHS"/>
    <property type="match status" value="1"/>
</dbReference>
<keyword evidence="6 7" id="KW-0472">Membrane</keyword>
<reference evidence="9 10" key="2">
    <citation type="submission" date="2011-11" db="EMBL/GenBank/DDBJ databases">
        <authorList>
            <consortium name="US DOE Joint Genome Institute"/>
            <person name="Lucas S."/>
            <person name="Han J."/>
            <person name="Lapidus A."/>
            <person name="Cheng J.-F."/>
            <person name="Goodwin L."/>
            <person name="Pitluck S."/>
            <person name="Peters L."/>
            <person name="Ovchinnikova G."/>
            <person name="Zhang X."/>
            <person name="Detter J.C."/>
            <person name="Han C."/>
            <person name="Tapia R."/>
            <person name="Land M."/>
            <person name="Hauser L."/>
            <person name="Kyrpides N."/>
            <person name="Ivanova N."/>
            <person name="Pagani I."/>
            <person name="Vogl K."/>
            <person name="Liu Z."/>
            <person name="Overmann J."/>
            <person name="Frigaard N.-U."/>
            <person name="Bryant D."/>
            <person name="Woyke T."/>
        </authorList>
    </citation>
    <scope>NUCLEOTIDE SEQUENCE [LARGE SCALE GENOMIC DNA]</scope>
    <source>
        <strain evidence="9 10">970</strain>
    </source>
</reference>
<evidence type="ECO:0000256" key="1">
    <source>
        <dbReference type="ARBA" id="ARBA00004141"/>
    </source>
</evidence>
<dbReference type="eggNOG" id="COG0471">
    <property type="taxonomic scope" value="Bacteria"/>
</dbReference>
<sequence>MRAFFSLISVRTLAALFFTGAALYLATLVPTLEIAWVMVVLMLTIFLFAFEVVGVDVAAVTVMLLLGLTSLVAPAMGLDAGLVPLESLFDGFASNAVISIIAVMIIGAGLDRTGIMSQVAAFIMRVGGKTEARIIPLISGTVAVISSFMQNVGAAALFLPVVSRISVRTGLAMSRLLMPMGFCAILGGTMTLVGSSPLILLNDLILTTNEILAPEQRMETFSLFSVTPVGIALVVTGILYFVIAGPLVLPTRGSEHLESHDPMGYFAETYGFSDFLVYEAVVRDSSPLVGVSVDELEQRWRVRVIAIDKGDGVRLGSDGVDRTLGVQAGSTLGLIAPAEMLADFVAASGVEVKPDLERFADALSGGKAGIGELVIPPGSGLLGKTARDVWMRKIYGLSLLAIRRGDDTLTFRTGGVRNMAFKPGDTLVVHTTWADLHRLESDRDFVVVTTEYPHEELRPHKVPVALLFFVITLGLVLFTDLRLSVALLTGAVGMVLSGVLSIEEAYEAVSWKTVFLLASLIPLGMAVETSGTATWIADETLRVLGDLPIWGIQAAVAVLATFFTLVMSNVGATVLLVPLAVNIALGAGANPAVFALTVAIATSNSFLIPTHQVNALIMGPGGYRVPDYLRAGGIMTVLFLVVSLTVLNLLY</sequence>
<feature type="transmembrane region" description="Helical" evidence="7">
    <location>
        <begin position="57"/>
        <end position="76"/>
    </location>
</feature>
<comment type="subcellular location">
    <subcellularLocation>
        <location evidence="1">Membrane</location>
        <topology evidence="1">Multi-pass membrane protein</topology>
    </subcellularLocation>
</comment>
<reference evidence="10" key="1">
    <citation type="submission" date="2011-06" db="EMBL/GenBank/DDBJ databases">
        <authorList>
            <consortium name="US DOE Joint Genome Institute (JGI-PGF)"/>
            <person name="Lucas S."/>
            <person name="Han J."/>
            <person name="Lapidus A."/>
            <person name="Cheng J.-F."/>
            <person name="Goodwin L."/>
            <person name="Pitluck S."/>
            <person name="Peters L."/>
            <person name="Land M.L."/>
            <person name="Hauser L."/>
            <person name="Vogl K."/>
            <person name="Liu Z."/>
            <person name="Overmann J."/>
            <person name="Frigaard N.-U."/>
            <person name="Bryant D.A."/>
            <person name="Woyke T.J."/>
        </authorList>
    </citation>
    <scope>NUCLEOTIDE SEQUENCE [LARGE SCALE GENOMIC DNA]</scope>
    <source>
        <strain evidence="10">970</strain>
    </source>
</reference>
<feature type="transmembrane region" description="Helical" evidence="7">
    <location>
        <begin position="589"/>
        <end position="608"/>
    </location>
</feature>
<evidence type="ECO:0000256" key="3">
    <source>
        <dbReference type="ARBA" id="ARBA00022692"/>
    </source>
</evidence>
<dbReference type="PROSITE" id="PS51202">
    <property type="entry name" value="RCK_C"/>
    <property type="match status" value="2"/>
</dbReference>
<evidence type="ECO:0000313" key="9">
    <source>
        <dbReference type="EMBL" id="EIC21859.1"/>
    </source>
</evidence>
<evidence type="ECO:0000256" key="7">
    <source>
        <dbReference type="SAM" id="Phobius"/>
    </source>
</evidence>
<protein>
    <submittedName>
        <fullName evidence="9">Di-/tricarboxylate transporter</fullName>
    </submittedName>
</protein>
<feature type="transmembrane region" description="Helical" evidence="7">
    <location>
        <begin position="24"/>
        <end position="50"/>
    </location>
</feature>
<feature type="transmembrane region" description="Helical" evidence="7">
    <location>
        <begin position="485"/>
        <end position="502"/>
    </location>
</feature>
<dbReference type="OrthoDB" id="9809303at2"/>
<dbReference type="SUPFAM" id="SSF116726">
    <property type="entry name" value="TrkA C-terminal domain-like"/>
    <property type="match status" value="2"/>
</dbReference>
<evidence type="ECO:0000256" key="5">
    <source>
        <dbReference type="ARBA" id="ARBA00022989"/>
    </source>
</evidence>
<dbReference type="GO" id="GO:0005886">
    <property type="term" value="C:plasma membrane"/>
    <property type="evidence" value="ECO:0007669"/>
    <property type="project" value="TreeGrafter"/>
</dbReference>
<feature type="domain" description="RCK C-terminal" evidence="8">
    <location>
        <begin position="354"/>
        <end position="445"/>
    </location>
</feature>
<dbReference type="STRING" id="631362.Thi970DRAFT_02092"/>
<dbReference type="EMBL" id="JH603169">
    <property type="protein sequence ID" value="EIC21859.1"/>
    <property type="molecule type" value="Genomic_DNA"/>
</dbReference>
<evidence type="ECO:0000313" key="10">
    <source>
        <dbReference type="Proteomes" id="UP000002964"/>
    </source>
</evidence>
<feature type="transmembrane region" description="Helical" evidence="7">
    <location>
        <begin position="549"/>
        <end position="577"/>
    </location>
</feature>
<dbReference type="RefSeq" id="WP_009148443.1">
    <property type="nucleotide sequence ID" value="NZ_CP121471.1"/>
</dbReference>
<feature type="transmembrane region" description="Helical" evidence="7">
    <location>
        <begin position="176"/>
        <end position="201"/>
    </location>
</feature>
<feature type="domain" description="RCK C-terminal" evidence="8">
    <location>
        <begin position="265"/>
        <end position="350"/>
    </location>
</feature>
<gene>
    <name evidence="9" type="ORF">Thi970DRAFT_02092</name>
</gene>
<proteinExistence type="predicted"/>
<dbReference type="Pfam" id="PF02080">
    <property type="entry name" value="TrkA_C"/>
    <property type="match status" value="1"/>
</dbReference>
<name>H8Z3F1_9GAMM</name>
<keyword evidence="3 7" id="KW-0812">Transmembrane</keyword>
<keyword evidence="5 7" id="KW-1133">Transmembrane helix</keyword>
<feature type="transmembrane region" description="Helical" evidence="7">
    <location>
        <begin position="628"/>
        <end position="650"/>
    </location>
</feature>
<evidence type="ECO:0000259" key="8">
    <source>
        <dbReference type="PROSITE" id="PS51202"/>
    </source>
</evidence>
<evidence type="ECO:0000256" key="6">
    <source>
        <dbReference type="ARBA" id="ARBA00023136"/>
    </source>
</evidence>
<dbReference type="InterPro" id="IPR036721">
    <property type="entry name" value="RCK_C_sf"/>
</dbReference>
<feature type="transmembrane region" description="Helical" evidence="7">
    <location>
        <begin position="514"/>
        <end position="537"/>
    </location>
</feature>
<dbReference type="Gene3D" id="3.30.70.1450">
    <property type="entry name" value="Regulator of K+ conductance, C-terminal domain"/>
    <property type="match status" value="1"/>
</dbReference>
<dbReference type="InterPro" id="IPR006037">
    <property type="entry name" value="RCK_C"/>
</dbReference>
<dbReference type="HOGENOM" id="CLU_005170_6_1_6"/>
<accession>H8Z3F1</accession>
<dbReference type="InterPro" id="IPR051679">
    <property type="entry name" value="DASS-Related_Transporters"/>
</dbReference>
<keyword evidence="4" id="KW-0677">Repeat</keyword>
<evidence type="ECO:0000256" key="4">
    <source>
        <dbReference type="ARBA" id="ARBA00022737"/>
    </source>
</evidence>
<dbReference type="PANTHER" id="PTHR43652:SF2">
    <property type="entry name" value="BASIC AMINO ACID ANTIPORTER YFCC-RELATED"/>
    <property type="match status" value="1"/>
</dbReference>
<evidence type="ECO:0000256" key="2">
    <source>
        <dbReference type="ARBA" id="ARBA00022448"/>
    </source>
</evidence>
<feature type="transmembrane region" description="Helical" evidence="7">
    <location>
        <begin position="88"/>
        <end position="110"/>
    </location>
</feature>
<organism evidence="9 10">
    <name type="scientific">Thiorhodovibrio frisius</name>
    <dbReference type="NCBI Taxonomy" id="631362"/>
    <lineage>
        <taxon>Bacteria</taxon>
        <taxon>Pseudomonadati</taxon>
        <taxon>Pseudomonadota</taxon>
        <taxon>Gammaproteobacteria</taxon>
        <taxon>Chromatiales</taxon>
        <taxon>Chromatiaceae</taxon>
        <taxon>Thiorhodovibrio</taxon>
    </lineage>
</organism>
<keyword evidence="10" id="KW-1185">Reference proteome</keyword>
<keyword evidence="2" id="KW-0813">Transport</keyword>
<dbReference type="InterPro" id="IPR004680">
    <property type="entry name" value="Cit_transptr-like_dom"/>
</dbReference>
<dbReference type="Proteomes" id="UP000002964">
    <property type="component" value="Unassembled WGS sequence"/>
</dbReference>
<dbReference type="GO" id="GO:0006813">
    <property type="term" value="P:potassium ion transport"/>
    <property type="evidence" value="ECO:0007669"/>
    <property type="project" value="InterPro"/>
</dbReference>